<evidence type="ECO:0000313" key="3">
    <source>
        <dbReference type="Proteomes" id="UP001492380"/>
    </source>
</evidence>
<comment type="caution">
    <text evidence="2">The sequence shown here is derived from an EMBL/GenBank/DDBJ whole genome shotgun (WGS) entry which is preliminary data.</text>
</comment>
<organism evidence="2 3">
    <name type="scientific">Phyllosticta capitalensis</name>
    <dbReference type="NCBI Taxonomy" id="121624"/>
    <lineage>
        <taxon>Eukaryota</taxon>
        <taxon>Fungi</taxon>
        <taxon>Dikarya</taxon>
        <taxon>Ascomycota</taxon>
        <taxon>Pezizomycotina</taxon>
        <taxon>Dothideomycetes</taxon>
        <taxon>Dothideomycetes incertae sedis</taxon>
        <taxon>Botryosphaeriales</taxon>
        <taxon>Phyllostictaceae</taxon>
        <taxon>Phyllosticta</taxon>
    </lineage>
</organism>
<protein>
    <submittedName>
        <fullName evidence="2">Uncharacterized protein</fullName>
    </submittedName>
</protein>
<feature type="region of interest" description="Disordered" evidence="1">
    <location>
        <begin position="1"/>
        <end position="78"/>
    </location>
</feature>
<reference evidence="2 3" key="1">
    <citation type="submission" date="2024-04" db="EMBL/GenBank/DDBJ databases">
        <title>Phyllosticta paracitricarpa is synonymous to the EU quarantine fungus P. citricarpa based on phylogenomic analyses.</title>
        <authorList>
            <consortium name="Lawrence Berkeley National Laboratory"/>
            <person name="Van Ingen-Buijs V.A."/>
            <person name="Van Westerhoven A.C."/>
            <person name="Haridas S."/>
            <person name="Skiadas P."/>
            <person name="Martin F."/>
            <person name="Groenewald J.Z."/>
            <person name="Crous P.W."/>
            <person name="Seidl M.F."/>
        </authorList>
    </citation>
    <scope>NUCLEOTIDE SEQUENCE [LARGE SCALE GENOMIC DNA]</scope>
    <source>
        <strain evidence="2 3">CBS 123374</strain>
    </source>
</reference>
<feature type="compositionally biased region" description="Polar residues" evidence="1">
    <location>
        <begin position="195"/>
        <end position="213"/>
    </location>
</feature>
<feature type="compositionally biased region" description="Basic and acidic residues" evidence="1">
    <location>
        <begin position="7"/>
        <end position="17"/>
    </location>
</feature>
<feature type="compositionally biased region" description="Basic and acidic residues" evidence="1">
    <location>
        <begin position="39"/>
        <end position="59"/>
    </location>
</feature>
<sequence length="314" mass="34840">MPRKLPWLKDTKSRPQAERQTPASPSRQDRAQSTTAESNEPRNNSRAERGRRGRERGDRTPSTSPPPQPPTQEFMRDGLDGDDVWVMVEDEFLDTARIFTQHLHHAEYHRLKRLAQARNTSAIQNMSRPVDPRSKMSIECSKKREGQRRTEKQAKALQAMGSEDVEVGRNSDDSEDDATPWMFDPHLGGLMAGNPPSSSQQLAKLAGSKSNTRAAAGFQATKHKITKKPTVNPSTQAASSTKSTMHGLAQEIELAAASNEEDDSDDLDGPTLRRSSSKFASNYPSRGTSLACFMESVNFVKNNKTSRGFIVGFR</sequence>
<feature type="compositionally biased region" description="Basic and acidic residues" evidence="1">
    <location>
        <begin position="130"/>
        <end position="154"/>
    </location>
</feature>
<keyword evidence="3" id="KW-1185">Reference proteome</keyword>
<evidence type="ECO:0000313" key="2">
    <source>
        <dbReference type="EMBL" id="KAK8240151.1"/>
    </source>
</evidence>
<feature type="region of interest" description="Disordered" evidence="1">
    <location>
        <begin position="127"/>
        <end position="245"/>
    </location>
</feature>
<name>A0ABR1YVK3_9PEZI</name>
<gene>
    <name evidence="2" type="ORF">HDK90DRAFT_508664</name>
</gene>
<feature type="compositionally biased region" description="Polar residues" evidence="1">
    <location>
        <begin position="229"/>
        <end position="244"/>
    </location>
</feature>
<feature type="compositionally biased region" description="Polar residues" evidence="1">
    <location>
        <begin position="18"/>
        <end position="38"/>
    </location>
</feature>
<evidence type="ECO:0000256" key="1">
    <source>
        <dbReference type="SAM" id="MobiDB-lite"/>
    </source>
</evidence>
<accession>A0ABR1YVK3</accession>
<dbReference type="Proteomes" id="UP001492380">
    <property type="component" value="Unassembled WGS sequence"/>
</dbReference>
<feature type="compositionally biased region" description="Acidic residues" evidence="1">
    <location>
        <begin position="259"/>
        <end position="268"/>
    </location>
</feature>
<feature type="compositionally biased region" description="Polar residues" evidence="1">
    <location>
        <begin position="273"/>
        <end position="283"/>
    </location>
</feature>
<feature type="region of interest" description="Disordered" evidence="1">
    <location>
        <begin position="257"/>
        <end position="283"/>
    </location>
</feature>
<proteinExistence type="predicted"/>
<dbReference type="EMBL" id="JBBWRZ010000003">
    <property type="protein sequence ID" value="KAK8240151.1"/>
    <property type="molecule type" value="Genomic_DNA"/>
</dbReference>